<evidence type="ECO:0000256" key="2">
    <source>
        <dbReference type="ARBA" id="ARBA00004127"/>
    </source>
</evidence>
<evidence type="ECO:0000256" key="6">
    <source>
        <dbReference type="ARBA" id="ARBA00022737"/>
    </source>
</evidence>
<dbReference type="Pfam" id="PF04193">
    <property type="entry name" value="PQ-loop"/>
    <property type="match status" value="2"/>
</dbReference>
<keyword evidence="6" id="KW-0677">Repeat</keyword>
<dbReference type="GeneID" id="36516235"/>
<organism evidence="11 12">
    <name type="scientific">Wickerhamiella sorbophila</name>
    <dbReference type="NCBI Taxonomy" id="45607"/>
    <lineage>
        <taxon>Eukaryota</taxon>
        <taxon>Fungi</taxon>
        <taxon>Dikarya</taxon>
        <taxon>Ascomycota</taxon>
        <taxon>Saccharomycotina</taxon>
        <taxon>Dipodascomycetes</taxon>
        <taxon>Dipodascales</taxon>
        <taxon>Trichomonascaceae</taxon>
        <taxon>Wickerhamiella</taxon>
    </lineage>
</organism>
<comment type="similarity">
    <text evidence="9">Belongs to the laat-1 family.</text>
</comment>
<keyword evidence="4" id="KW-0926">Vacuole</keyword>
<protein>
    <submittedName>
        <fullName evidence="11">Putative vacuolar amino acid transporter YPQ3</fullName>
    </submittedName>
</protein>
<feature type="transmembrane region" description="Helical" evidence="10">
    <location>
        <begin position="46"/>
        <end position="66"/>
    </location>
</feature>
<dbReference type="GO" id="GO:0034488">
    <property type="term" value="P:basic amino acid transmembrane export from vacuole"/>
    <property type="evidence" value="ECO:0007669"/>
    <property type="project" value="UniProtKB-ARBA"/>
</dbReference>
<evidence type="ECO:0000256" key="9">
    <source>
        <dbReference type="ARBA" id="ARBA00038039"/>
    </source>
</evidence>
<evidence type="ECO:0000256" key="10">
    <source>
        <dbReference type="SAM" id="Phobius"/>
    </source>
</evidence>
<dbReference type="GO" id="GO:0098588">
    <property type="term" value="C:bounding membrane of organelle"/>
    <property type="evidence" value="ECO:0007669"/>
    <property type="project" value="UniProtKB-ARBA"/>
</dbReference>
<proteinExistence type="inferred from homology"/>
<accession>A0A2T0FIT9</accession>
<name>A0A2T0FIT9_9ASCO</name>
<evidence type="ECO:0000256" key="8">
    <source>
        <dbReference type="ARBA" id="ARBA00023136"/>
    </source>
</evidence>
<dbReference type="GO" id="GO:0015101">
    <property type="term" value="F:organic cation transmembrane transporter activity"/>
    <property type="evidence" value="ECO:0007669"/>
    <property type="project" value="UniProtKB-ARBA"/>
</dbReference>
<evidence type="ECO:0000313" key="11">
    <source>
        <dbReference type="EMBL" id="PRT54867.1"/>
    </source>
</evidence>
<dbReference type="Gene3D" id="1.20.1280.290">
    <property type="match status" value="2"/>
</dbReference>
<dbReference type="GO" id="GO:0015179">
    <property type="term" value="F:L-amino acid transmembrane transporter activity"/>
    <property type="evidence" value="ECO:0007669"/>
    <property type="project" value="UniProtKB-ARBA"/>
</dbReference>
<comment type="caution">
    <text evidence="11">The sequence shown here is derived from an EMBL/GenBank/DDBJ whole genome shotgun (WGS) entry which is preliminary data.</text>
</comment>
<evidence type="ECO:0000256" key="4">
    <source>
        <dbReference type="ARBA" id="ARBA00022554"/>
    </source>
</evidence>
<gene>
    <name evidence="11" type="ORF">B9G98_02487</name>
</gene>
<feature type="transmembrane region" description="Helical" evidence="10">
    <location>
        <begin position="72"/>
        <end position="94"/>
    </location>
</feature>
<evidence type="ECO:0000256" key="1">
    <source>
        <dbReference type="ARBA" id="ARBA00004116"/>
    </source>
</evidence>
<dbReference type="RefSeq" id="XP_024664812.1">
    <property type="nucleotide sequence ID" value="XM_024809044.1"/>
</dbReference>
<dbReference type="GO" id="GO:0034490">
    <property type="term" value="P:basic amino acid transmembrane import into vacuole"/>
    <property type="evidence" value="ECO:0007669"/>
    <property type="project" value="UniProtKB-ARBA"/>
</dbReference>
<dbReference type="GO" id="GO:0015174">
    <property type="term" value="F:basic amino acid transmembrane transporter activity"/>
    <property type="evidence" value="ECO:0007669"/>
    <property type="project" value="UniProtKB-ARBA"/>
</dbReference>
<reference evidence="11 12" key="1">
    <citation type="submission" date="2017-04" db="EMBL/GenBank/DDBJ databases">
        <title>Genome sequencing of [Candida] sorbophila.</title>
        <authorList>
            <person name="Ahn J.O."/>
        </authorList>
    </citation>
    <scope>NUCLEOTIDE SEQUENCE [LARGE SCALE GENOMIC DNA]</scope>
    <source>
        <strain evidence="11 12">DS02</strain>
    </source>
</reference>
<dbReference type="EMBL" id="NDIQ01000021">
    <property type="protein sequence ID" value="PRT54867.1"/>
    <property type="molecule type" value="Genomic_DNA"/>
</dbReference>
<dbReference type="OrthoDB" id="8048523at2759"/>
<evidence type="ECO:0000313" key="12">
    <source>
        <dbReference type="Proteomes" id="UP000238350"/>
    </source>
</evidence>
<feature type="transmembrane region" description="Helical" evidence="10">
    <location>
        <begin position="128"/>
        <end position="145"/>
    </location>
</feature>
<dbReference type="GO" id="GO:0005773">
    <property type="term" value="C:vacuole"/>
    <property type="evidence" value="ECO:0007669"/>
    <property type="project" value="UniProtKB-SubCell"/>
</dbReference>
<dbReference type="AlphaFoldDB" id="A0A2T0FIT9"/>
<dbReference type="Proteomes" id="UP000238350">
    <property type="component" value="Unassembled WGS sequence"/>
</dbReference>
<keyword evidence="5 10" id="KW-0812">Transmembrane</keyword>
<sequence>MLLEGELNLRSIISGVSGCVSIACWIIVFTPQLYENWRRKSSDGLSMAFVVIWLLGDIFNVIGAVLQKVLPTMIILAVYYTLADIVLFFQCIVYGKGKAVGSDEEAARNEGTPLLGGQKPKQNTIKNVMIVSLVILGGVIGYLFSDKQKGSDPGEPQPISTWGQINGWVCAVLYLASRIPQIKLNYDRKSTDGIALLFFLFAAIGNLTYVISILAADSSPHALLINASWLVGAAGTLILDATIFAHDDETEPWNPSTAELAELRYDAKSILLDLDRAHMADVAKHIYSAAILAASQPNLRLKRWTSWPMKDPPIPRDEANADVAVQHALSDAFHREVANRLYINDLQPSIDPAPAPSDLEMAHLKSRFLTRPENALNDYLTKKL</sequence>
<dbReference type="GO" id="GO:0012505">
    <property type="term" value="C:endomembrane system"/>
    <property type="evidence" value="ECO:0007669"/>
    <property type="project" value="UniProtKB-SubCell"/>
</dbReference>
<keyword evidence="8 10" id="KW-0472">Membrane</keyword>
<feature type="transmembrane region" description="Helical" evidence="10">
    <location>
        <begin position="12"/>
        <end position="34"/>
    </location>
</feature>
<feature type="transmembrane region" description="Helical" evidence="10">
    <location>
        <begin position="194"/>
        <end position="216"/>
    </location>
</feature>
<evidence type="ECO:0000256" key="7">
    <source>
        <dbReference type="ARBA" id="ARBA00022989"/>
    </source>
</evidence>
<keyword evidence="7 10" id="KW-1133">Transmembrane helix</keyword>
<keyword evidence="3" id="KW-0813">Transport</keyword>
<dbReference type="FunFam" id="1.20.1280.290:FF:000011">
    <property type="entry name" value="PQ loop repeat protein"/>
    <property type="match status" value="1"/>
</dbReference>
<comment type="subcellular location">
    <subcellularLocation>
        <location evidence="2">Endomembrane system</location>
        <topology evidence="2">Multi-pass membrane protein</topology>
    </subcellularLocation>
    <subcellularLocation>
        <location evidence="1">Vacuole</location>
    </subcellularLocation>
</comment>
<evidence type="ECO:0000256" key="5">
    <source>
        <dbReference type="ARBA" id="ARBA00022692"/>
    </source>
</evidence>
<dbReference type="SMART" id="SM00679">
    <property type="entry name" value="CTNS"/>
    <property type="match status" value="2"/>
</dbReference>
<dbReference type="PANTHER" id="PTHR16201">
    <property type="entry name" value="SEVEN TRANSMEMBRANE PROTEIN 1-RELATED"/>
    <property type="match status" value="1"/>
</dbReference>
<dbReference type="InterPro" id="IPR006603">
    <property type="entry name" value="PQ-loop_rpt"/>
</dbReference>
<dbReference type="InterPro" id="IPR051415">
    <property type="entry name" value="LAAT-1"/>
</dbReference>
<keyword evidence="12" id="KW-1185">Reference proteome</keyword>
<dbReference type="PANTHER" id="PTHR16201:SF35">
    <property type="entry name" value="VACUOLAR AMINO ACID TRANSPORTER YPQ1-RELATED"/>
    <property type="match status" value="1"/>
</dbReference>
<evidence type="ECO:0000256" key="3">
    <source>
        <dbReference type="ARBA" id="ARBA00022448"/>
    </source>
</evidence>